<dbReference type="EMBL" id="DS231615">
    <property type="protein sequence ID" value="EDU40015.1"/>
    <property type="molecule type" value="Genomic_DNA"/>
</dbReference>
<dbReference type="CDD" id="cd04514">
    <property type="entry name" value="Taspase1_like"/>
    <property type="match status" value="1"/>
</dbReference>
<proteinExistence type="predicted"/>
<dbReference type="PANTHER" id="PTHR10188:SF8">
    <property type="entry name" value="THREONINE ASPARTASE 1"/>
    <property type="match status" value="1"/>
</dbReference>
<evidence type="ECO:0000313" key="2">
    <source>
        <dbReference type="EMBL" id="EDU40015.1"/>
    </source>
</evidence>
<accession>B2VQX5</accession>
<dbReference type="PANTHER" id="PTHR10188">
    <property type="entry name" value="L-ASPARAGINASE"/>
    <property type="match status" value="1"/>
</dbReference>
<dbReference type="InterPro" id="IPR037464">
    <property type="entry name" value="Taspase1"/>
</dbReference>
<feature type="region of interest" description="Disordered" evidence="1">
    <location>
        <begin position="167"/>
        <end position="209"/>
    </location>
</feature>
<dbReference type="HOGENOM" id="CLU_021603_5_2_1"/>
<evidence type="ECO:0000313" key="3">
    <source>
        <dbReference type="Proteomes" id="UP000001471"/>
    </source>
</evidence>
<dbReference type="InParanoid" id="B2VQX5"/>
<dbReference type="Pfam" id="PF01112">
    <property type="entry name" value="Asparaginase_2"/>
    <property type="match status" value="2"/>
</dbReference>
<organism evidence="2 3">
    <name type="scientific">Pyrenophora tritici-repentis (strain Pt-1C-BFP)</name>
    <name type="common">Wheat tan spot fungus</name>
    <name type="synonym">Drechslera tritici-repentis</name>
    <dbReference type="NCBI Taxonomy" id="426418"/>
    <lineage>
        <taxon>Eukaryota</taxon>
        <taxon>Fungi</taxon>
        <taxon>Dikarya</taxon>
        <taxon>Ascomycota</taxon>
        <taxon>Pezizomycotina</taxon>
        <taxon>Dothideomycetes</taxon>
        <taxon>Pleosporomycetidae</taxon>
        <taxon>Pleosporales</taxon>
        <taxon>Pleosporineae</taxon>
        <taxon>Pleosporaceae</taxon>
        <taxon>Pyrenophora</taxon>
    </lineage>
</organism>
<sequence>MLEDREITNAGYGSNLAMDGVVECDASVVDHYGRSGAVGAVAQIKNPICLARMVHDHTMDSLTLRRVPPNLLCSQGATDFAVEMGMPILPHDALVSPAAKERWLRWRADLKSAEHKSRKSSAHPSCWKIRDNAAPEEERAQARMREQHTENLLGVYAPLLSPSDDMMYDEDHRFPSDPSLPTSERSSSSWISDEQFTTPGTCDRTSLTDDSCPPAVADASRNAFVNSTQQFPNLAIAVDQWGNIACGASSGGIGMKFRGRVGPAALVGVGAAVVPVDPDDPDHTSVATVTSGTGEHMATTMAATVCAERLYQSVKKSPGGDYVEVSEDEALKAMIENEFMGHPSVKHSKSAGAIGILGVKKMRTALLLYYGHNTDSFAMASMSSDDDRPLCSMSRSNGNGQIAQGGRMLPIRRHKKTKSGSRR</sequence>
<feature type="compositionally biased region" description="Basic residues" evidence="1">
    <location>
        <begin position="410"/>
        <end position="423"/>
    </location>
</feature>
<name>B2VQX5_PYRTR</name>
<dbReference type="STRING" id="426418.B2VQX5"/>
<dbReference type="FunFam" id="3.60.20.30:FF:000007">
    <property type="entry name" value="Similar to threonine aspartase"/>
    <property type="match status" value="1"/>
</dbReference>
<dbReference type="Proteomes" id="UP000001471">
    <property type="component" value="Unassembled WGS sequence"/>
</dbReference>
<dbReference type="OrthoDB" id="77601at2759"/>
<feature type="compositionally biased region" description="Polar residues" evidence="1">
    <location>
        <begin position="194"/>
        <end position="209"/>
    </location>
</feature>
<dbReference type="AlphaFoldDB" id="B2VQX5"/>
<feature type="compositionally biased region" description="Low complexity" evidence="1">
    <location>
        <begin position="176"/>
        <end position="192"/>
    </location>
</feature>
<dbReference type="GO" id="GO:0005737">
    <property type="term" value="C:cytoplasm"/>
    <property type="evidence" value="ECO:0007669"/>
    <property type="project" value="TreeGrafter"/>
</dbReference>
<protein>
    <submittedName>
        <fullName evidence="2">Asparaginase family protein</fullName>
    </submittedName>
</protein>
<evidence type="ECO:0000256" key="1">
    <source>
        <dbReference type="SAM" id="MobiDB-lite"/>
    </source>
</evidence>
<reference evidence="3" key="1">
    <citation type="journal article" date="2013" name="G3 (Bethesda)">
        <title>Comparative genomics of a plant-pathogenic fungus, Pyrenophora tritici-repentis, reveals transduplication and the impact of repeat elements on pathogenicity and population divergence.</title>
        <authorList>
            <person name="Manning V.A."/>
            <person name="Pandelova I."/>
            <person name="Dhillon B."/>
            <person name="Wilhelm L.J."/>
            <person name="Goodwin S.B."/>
            <person name="Berlin A.M."/>
            <person name="Figueroa M."/>
            <person name="Freitag M."/>
            <person name="Hane J.K."/>
            <person name="Henrissat B."/>
            <person name="Holman W.H."/>
            <person name="Kodira C.D."/>
            <person name="Martin J."/>
            <person name="Oliver R.P."/>
            <person name="Robbertse B."/>
            <person name="Schackwitz W."/>
            <person name="Schwartz D.C."/>
            <person name="Spatafora J.W."/>
            <person name="Turgeon B.G."/>
            <person name="Yandava C."/>
            <person name="Young S."/>
            <person name="Zhou S."/>
            <person name="Zeng Q."/>
            <person name="Grigoriev I.V."/>
            <person name="Ma L.-J."/>
            <person name="Ciuffetti L.M."/>
        </authorList>
    </citation>
    <scope>NUCLEOTIDE SEQUENCE [LARGE SCALE GENOMIC DNA]</scope>
    <source>
        <strain evidence="3">Pt-1C-BFP</strain>
    </source>
</reference>
<dbReference type="GO" id="GO:0004298">
    <property type="term" value="F:threonine-type endopeptidase activity"/>
    <property type="evidence" value="ECO:0007669"/>
    <property type="project" value="InterPro"/>
</dbReference>
<dbReference type="OMA" id="MKHRGRI"/>
<feature type="region of interest" description="Disordered" evidence="1">
    <location>
        <begin position="396"/>
        <end position="423"/>
    </location>
</feature>
<dbReference type="eggNOG" id="KOG1592">
    <property type="taxonomic scope" value="Eukaryota"/>
</dbReference>
<dbReference type="Gene3D" id="3.60.20.30">
    <property type="entry name" value="(Glycosyl)asparaginase"/>
    <property type="match status" value="1"/>
</dbReference>
<dbReference type="SUPFAM" id="SSF56235">
    <property type="entry name" value="N-terminal nucleophile aminohydrolases (Ntn hydrolases)"/>
    <property type="match status" value="1"/>
</dbReference>
<dbReference type="GO" id="GO:0051604">
    <property type="term" value="P:protein maturation"/>
    <property type="evidence" value="ECO:0007669"/>
    <property type="project" value="TreeGrafter"/>
</dbReference>
<dbReference type="InterPro" id="IPR000246">
    <property type="entry name" value="Peptidase_T2"/>
</dbReference>
<gene>
    <name evidence="2" type="ORF">PTRG_00577</name>
</gene>
<dbReference type="InterPro" id="IPR029055">
    <property type="entry name" value="Ntn_hydrolases_N"/>
</dbReference>